<name>W5TBL8_9NOCA</name>
<organism evidence="2 3">
    <name type="scientific">Nocardia nova SH22a</name>
    <dbReference type="NCBI Taxonomy" id="1415166"/>
    <lineage>
        <taxon>Bacteria</taxon>
        <taxon>Bacillati</taxon>
        <taxon>Actinomycetota</taxon>
        <taxon>Actinomycetes</taxon>
        <taxon>Mycobacteriales</taxon>
        <taxon>Nocardiaceae</taxon>
        <taxon>Nocardia</taxon>
    </lineage>
</organism>
<reference evidence="2 3" key="1">
    <citation type="journal article" date="2014" name="Appl. Environ. Microbiol.">
        <title>Insights into the Microbial Degradation of Rubber and Gutta-Percha by Analysis of the Complete Genome of Nocardia nova SH22a.</title>
        <authorList>
            <person name="Luo Q."/>
            <person name="Hiessl S."/>
            <person name="Poehlein A."/>
            <person name="Daniel R."/>
            <person name="Steinbuchel A."/>
        </authorList>
    </citation>
    <scope>NUCLEOTIDE SEQUENCE [LARGE SCALE GENOMIC DNA]</scope>
    <source>
        <strain evidence="2">SH22a</strain>
    </source>
</reference>
<dbReference type="Gene3D" id="1.10.260.40">
    <property type="entry name" value="lambda repressor-like DNA-binding domains"/>
    <property type="match status" value="1"/>
</dbReference>
<keyword evidence="3" id="KW-1185">Reference proteome</keyword>
<dbReference type="GO" id="GO:0003677">
    <property type="term" value="F:DNA binding"/>
    <property type="evidence" value="ECO:0007669"/>
    <property type="project" value="UniProtKB-KW"/>
</dbReference>
<feature type="domain" description="HTH cro/C1-type" evidence="1">
    <location>
        <begin position="74"/>
        <end position="133"/>
    </location>
</feature>
<dbReference type="Proteomes" id="UP000019150">
    <property type="component" value="Chromosome"/>
</dbReference>
<keyword evidence="2" id="KW-0238">DNA-binding</keyword>
<accession>W5TBL8</accession>
<dbReference type="STRING" id="1415166.NONO_c17490"/>
<dbReference type="Pfam" id="PF13560">
    <property type="entry name" value="HTH_31"/>
    <property type="match status" value="1"/>
</dbReference>
<dbReference type="InterPro" id="IPR010982">
    <property type="entry name" value="Lambda_DNA-bd_dom_sf"/>
</dbReference>
<protein>
    <submittedName>
        <fullName evidence="2">Putative DNA-binding protein</fullName>
    </submittedName>
</protein>
<dbReference type="SUPFAM" id="SSF47413">
    <property type="entry name" value="lambda repressor-like DNA-binding domains"/>
    <property type="match status" value="1"/>
</dbReference>
<evidence type="ECO:0000313" key="2">
    <source>
        <dbReference type="EMBL" id="AHH16549.1"/>
    </source>
</evidence>
<proteinExistence type="predicted"/>
<dbReference type="EMBL" id="CP006850">
    <property type="protein sequence ID" value="AHH16549.1"/>
    <property type="molecule type" value="Genomic_DNA"/>
</dbReference>
<dbReference type="HOGENOM" id="CLU_1794498_0_0_11"/>
<dbReference type="InterPro" id="IPR001387">
    <property type="entry name" value="Cro/C1-type_HTH"/>
</dbReference>
<dbReference type="AlphaFoldDB" id="W5TBL8"/>
<dbReference type="PROSITE" id="PS50943">
    <property type="entry name" value="HTH_CROC1"/>
    <property type="match status" value="1"/>
</dbReference>
<dbReference type="KEGG" id="nno:NONO_c17490"/>
<sequence>MVSIWATLVPVLALRKPRQAHFGYIPESRQVGPTACASAKFGTKMVGMDAHAVPHDIIDADEEQRLAVAIGAELRGIRNKRRISQEDLAASSGVSKRQIVRIEAGEGGEAGAGPRLGQIYRLCRALGVLPSTVIEAAEDEIDIR</sequence>
<evidence type="ECO:0000313" key="3">
    <source>
        <dbReference type="Proteomes" id="UP000019150"/>
    </source>
</evidence>
<gene>
    <name evidence="2" type="ORF">NONO_c17490</name>
</gene>
<dbReference type="SMART" id="SM00530">
    <property type="entry name" value="HTH_XRE"/>
    <property type="match status" value="1"/>
</dbReference>
<evidence type="ECO:0000259" key="1">
    <source>
        <dbReference type="PROSITE" id="PS50943"/>
    </source>
</evidence>
<dbReference type="CDD" id="cd00093">
    <property type="entry name" value="HTH_XRE"/>
    <property type="match status" value="1"/>
</dbReference>